<sequence>MAMFSGFVCGHCENTVGGPFWRCVECVSFDICDRCAHNSQHTLLRIETVEDVKALMQDAYGKGAHPEDCEITIGLRVYTLKDAEPTIRGSLRQGQILRGIFNQQSSQSTVRKETVKRKRTPIPSINEPKPKRRATRASLKP</sequence>
<evidence type="ECO:0000313" key="6">
    <source>
        <dbReference type="Proteomes" id="UP000076761"/>
    </source>
</evidence>
<evidence type="ECO:0000256" key="2">
    <source>
        <dbReference type="ARBA" id="ARBA00022771"/>
    </source>
</evidence>
<dbReference type="GO" id="GO:0008270">
    <property type="term" value="F:zinc ion binding"/>
    <property type="evidence" value="ECO:0007669"/>
    <property type="project" value="UniProtKB-KW"/>
</dbReference>
<dbReference type="AlphaFoldDB" id="A0A165SLF2"/>
<dbReference type="InterPro" id="IPR043145">
    <property type="entry name" value="Znf_ZZ_sf"/>
</dbReference>
<reference evidence="5 6" key="1">
    <citation type="journal article" date="2016" name="Mol. Biol. Evol.">
        <title>Comparative Genomics of Early-Diverging Mushroom-Forming Fungi Provides Insights into the Origins of Lignocellulose Decay Capabilities.</title>
        <authorList>
            <person name="Nagy L.G."/>
            <person name="Riley R."/>
            <person name="Tritt A."/>
            <person name="Adam C."/>
            <person name="Daum C."/>
            <person name="Floudas D."/>
            <person name="Sun H."/>
            <person name="Yadav J.S."/>
            <person name="Pangilinan J."/>
            <person name="Larsson K.H."/>
            <person name="Matsuura K."/>
            <person name="Barry K."/>
            <person name="Labutti K."/>
            <person name="Kuo R."/>
            <person name="Ohm R.A."/>
            <person name="Bhattacharya S.S."/>
            <person name="Shirouzu T."/>
            <person name="Yoshinaga Y."/>
            <person name="Martin F.M."/>
            <person name="Grigoriev I.V."/>
            <person name="Hibbett D.S."/>
        </authorList>
    </citation>
    <scope>NUCLEOTIDE SEQUENCE [LARGE SCALE GENOMIC DNA]</scope>
    <source>
        <strain evidence="5 6">HHB14362 ss-1</strain>
    </source>
</reference>
<dbReference type="Gene3D" id="3.30.60.90">
    <property type="match status" value="1"/>
</dbReference>
<evidence type="ECO:0000256" key="3">
    <source>
        <dbReference type="ARBA" id="ARBA00022833"/>
    </source>
</evidence>
<evidence type="ECO:0000256" key="1">
    <source>
        <dbReference type="ARBA" id="ARBA00022723"/>
    </source>
</evidence>
<dbReference type="EMBL" id="KV425572">
    <property type="protein sequence ID" value="KZT25340.1"/>
    <property type="molecule type" value="Genomic_DNA"/>
</dbReference>
<gene>
    <name evidence="5" type="ORF">NEOLEDRAFT_1133711</name>
</gene>
<evidence type="ECO:0000256" key="4">
    <source>
        <dbReference type="SAM" id="MobiDB-lite"/>
    </source>
</evidence>
<dbReference type="SUPFAM" id="SSF57850">
    <property type="entry name" value="RING/U-box"/>
    <property type="match status" value="1"/>
</dbReference>
<name>A0A165SLF2_9AGAM</name>
<accession>A0A165SLF2</accession>
<keyword evidence="3" id="KW-0862">Zinc</keyword>
<dbReference type="OrthoDB" id="2122982at2759"/>
<evidence type="ECO:0000313" key="5">
    <source>
        <dbReference type="EMBL" id="KZT25340.1"/>
    </source>
</evidence>
<keyword evidence="1" id="KW-0479">Metal-binding</keyword>
<keyword evidence="6" id="KW-1185">Reference proteome</keyword>
<organism evidence="5 6">
    <name type="scientific">Neolentinus lepideus HHB14362 ss-1</name>
    <dbReference type="NCBI Taxonomy" id="1314782"/>
    <lineage>
        <taxon>Eukaryota</taxon>
        <taxon>Fungi</taxon>
        <taxon>Dikarya</taxon>
        <taxon>Basidiomycota</taxon>
        <taxon>Agaricomycotina</taxon>
        <taxon>Agaricomycetes</taxon>
        <taxon>Gloeophyllales</taxon>
        <taxon>Gloeophyllaceae</taxon>
        <taxon>Neolentinus</taxon>
    </lineage>
</organism>
<protein>
    <submittedName>
        <fullName evidence="5">Uncharacterized protein</fullName>
    </submittedName>
</protein>
<feature type="region of interest" description="Disordered" evidence="4">
    <location>
        <begin position="104"/>
        <end position="141"/>
    </location>
</feature>
<dbReference type="Proteomes" id="UP000076761">
    <property type="component" value="Unassembled WGS sequence"/>
</dbReference>
<dbReference type="InParanoid" id="A0A165SLF2"/>
<proteinExistence type="predicted"/>
<keyword evidence="2" id="KW-0863">Zinc-finger</keyword>